<dbReference type="OrthoDB" id="9810135at2"/>
<feature type="domain" description="UvrD-like helicase C-terminal" evidence="11">
    <location>
        <begin position="443"/>
        <end position="741"/>
    </location>
</feature>
<organism evidence="12 13">
    <name type="scientific">Solidesulfovibrio carbinolicus</name>
    <dbReference type="NCBI Taxonomy" id="296842"/>
    <lineage>
        <taxon>Bacteria</taxon>
        <taxon>Pseudomonadati</taxon>
        <taxon>Thermodesulfobacteriota</taxon>
        <taxon>Desulfovibrionia</taxon>
        <taxon>Desulfovibrionales</taxon>
        <taxon>Desulfovibrionaceae</taxon>
        <taxon>Solidesulfovibrio</taxon>
    </lineage>
</organism>
<reference evidence="12 13" key="1">
    <citation type="submission" date="2018-02" db="EMBL/GenBank/DDBJ databases">
        <title>Genome sequence of Desulfovibrio carbinolicus DSM 3852.</title>
        <authorList>
            <person name="Wilbanks E."/>
            <person name="Skennerton C.T."/>
            <person name="Orphan V.J."/>
        </authorList>
    </citation>
    <scope>NUCLEOTIDE SEQUENCE [LARGE SCALE GENOMIC DNA]</scope>
    <source>
        <strain evidence="12 13">DSM 3852</strain>
    </source>
</reference>
<gene>
    <name evidence="12" type="ORF">C3Y92_04910</name>
</gene>
<evidence type="ECO:0000256" key="2">
    <source>
        <dbReference type="ARBA" id="ARBA00022801"/>
    </source>
</evidence>
<dbReference type="GO" id="GO:0005524">
    <property type="term" value="F:ATP binding"/>
    <property type="evidence" value="ECO:0007669"/>
    <property type="project" value="UniProtKB-UniRule"/>
</dbReference>
<keyword evidence="1 9" id="KW-0547">Nucleotide-binding</keyword>
<feature type="binding site" evidence="9">
    <location>
        <begin position="7"/>
        <end position="14"/>
    </location>
    <ligand>
        <name>ATP</name>
        <dbReference type="ChEBI" id="CHEBI:30616"/>
    </ligand>
</feature>
<name>A0A4P6HHW3_9BACT</name>
<evidence type="ECO:0000256" key="6">
    <source>
        <dbReference type="ARBA" id="ARBA00034617"/>
    </source>
</evidence>
<dbReference type="PANTHER" id="PTHR11070">
    <property type="entry name" value="UVRD / RECB / PCRA DNA HELICASE FAMILY MEMBER"/>
    <property type="match status" value="1"/>
</dbReference>
<dbReference type="PROSITE" id="PS51217">
    <property type="entry name" value="UVRD_HELICASE_CTER"/>
    <property type="match status" value="1"/>
</dbReference>
<keyword evidence="5" id="KW-0413">Isomerase</keyword>
<dbReference type="GO" id="GO:0000725">
    <property type="term" value="P:recombinational repair"/>
    <property type="evidence" value="ECO:0007669"/>
    <property type="project" value="TreeGrafter"/>
</dbReference>
<evidence type="ECO:0000259" key="10">
    <source>
        <dbReference type="PROSITE" id="PS51198"/>
    </source>
</evidence>
<dbReference type="Pfam" id="PF00580">
    <property type="entry name" value="UvrD-helicase"/>
    <property type="match status" value="1"/>
</dbReference>
<keyword evidence="2 9" id="KW-0378">Hydrolase</keyword>
<keyword evidence="13" id="KW-1185">Reference proteome</keyword>
<feature type="domain" description="UvrD-like helicase ATP-binding" evidence="10">
    <location>
        <begin position="1"/>
        <end position="442"/>
    </location>
</feature>
<evidence type="ECO:0000256" key="1">
    <source>
        <dbReference type="ARBA" id="ARBA00022741"/>
    </source>
</evidence>
<dbReference type="AlphaFoldDB" id="A0A4P6HHW3"/>
<evidence type="ECO:0000259" key="11">
    <source>
        <dbReference type="PROSITE" id="PS51217"/>
    </source>
</evidence>
<evidence type="ECO:0000256" key="5">
    <source>
        <dbReference type="ARBA" id="ARBA00023235"/>
    </source>
</evidence>
<dbReference type="SUPFAM" id="SSF52540">
    <property type="entry name" value="P-loop containing nucleoside triphosphate hydrolases"/>
    <property type="match status" value="1"/>
</dbReference>
<evidence type="ECO:0000256" key="4">
    <source>
        <dbReference type="ARBA" id="ARBA00022840"/>
    </source>
</evidence>
<dbReference type="KEGG" id="dcb:C3Y92_04910"/>
<dbReference type="InterPro" id="IPR000212">
    <property type="entry name" value="DNA_helicase_UvrD/REP"/>
</dbReference>
<dbReference type="PANTHER" id="PTHR11070:SF67">
    <property type="entry name" value="DNA 3'-5' HELICASE"/>
    <property type="match status" value="1"/>
</dbReference>
<evidence type="ECO:0000313" key="12">
    <source>
        <dbReference type="EMBL" id="QAZ66617.1"/>
    </source>
</evidence>
<dbReference type="Pfam" id="PF13361">
    <property type="entry name" value="UvrD_C"/>
    <property type="match status" value="1"/>
</dbReference>
<dbReference type="RefSeq" id="WP_129350066.1">
    <property type="nucleotide sequence ID" value="NZ_CP026538.1"/>
</dbReference>
<dbReference type="EC" id="5.6.2.4" evidence="7"/>
<comment type="catalytic activity">
    <reaction evidence="6">
        <text>Couples ATP hydrolysis with the unwinding of duplex DNA by translocating in the 3'-5' direction.</text>
        <dbReference type="EC" id="5.6.2.4"/>
    </reaction>
</comment>
<dbReference type="Proteomes" id="UP000293296">
    <property type="component" value="Chromosome"/>
</dbReference>
<dbReference type="InterPro" id="IPR027417">
    <property type="entry name" value="P-loop_NTPase"/>
</dbReference>
<dbReference type="InterPro" id="IPR014016">
    <property type="entry name" value="UvrD-like_ATP-bd"/>
</dbReference>
<protein>
    <recommendedName>
        <fullName evidence="7">DNA 3'-5' helicase</fullName>
        <ecNumber evidence="7">5.6.2.4</ecNumber>
    </recommendedName>
</protein>
<proteinExistence type="predicted"/>
<comment type="catalytic activity">
    <reaction evidence="8">
        <text>ATP + H2O = ADP + phosphate + H(+)</text>
        <dbReference type="Rhea" id="RHEA:13065"/>
        <dbReference type="ChEBI" id="CHEBI:15377"/>
        <dbReference type="ChEBI" id="CHEBI:15378"/>
        <dbReference type="ChEBI" id="CHEBI:30616"/>
        <dbReference type="ChEBI" id="CHEBI:43474"/>
        <dbReference type="ChEBI" id="CHEBI:456216"/>
        <dbReference type="EC" id="5.6.2.4"/>
    </reaction>
</comment>
<accession>A0A4P6HHW3</accession>
<evidence type="ECO:0000256" key="9">
    <source>
        <dbReference type="PROSITE-ProRule" id="PRU00560"/>
    </source>
</evidence>
<evidence type="ECO:0000256" key="7">
    <source>
        <dbReference type="ARBA" id="ARBA00034808"/>
    </source>
</evidence>
<dbReference type="InterPro" id="IPR014017">
    <property type="entry name" value="DNA_helicase_UvrD-like_C"/>
</dbReference>
<evidence type="ECO:0000313" key="13">
    <source>
        <dbReference type="Proteomes" id="UP000293296"/>
    </source>
</evidence>
<keyword evidence="3 9" id="KW-0347">Helicase</keyword>
<dbReference type="Gene3D" id="3.40.50.300">
    <property type="entry name" value="P-loop containing nucleotide triphosphate hydrolases"/>
    <property type="match status" value="3"/>
</dbReference>
<keyword evidence="4 9" id="KW-0067">ATP-binding</keyword>
<dbReference type="GO" id="GO:0043138">
    <property type="term" value="F:3'-5' DNA helicase activity"/>
    <property type="evidence" value="ECO:0007669"/>
    <property type="project" value="UniProtKB-EC"/>
</dbReference>
<dbReference type="GO" id="GO:0005829">
    <property type="term" value="C:cytosol"/>
    <property type="evidence" value="ECO:0007669"/>
    <property type="project" value="TreeGrafter"/>
</dbReference>
<sequence>MLIQVKASAGSGKTHALTGRFIDLVLGASRDLPRACGDTGDGAYAVPDILAVTFTNKAAAEMRDRVIEALKRLALDPNPVHPAKRATARRELESLLVHAQRLGIRTIDSLLYLLARVFALELGLRPDFEPSFDDRAILDDLYERLCAGLPADPTLARQFSEAAGALIDHTKNFLPTGSFRDQLLTVAARLLADPDCGNAAPEALRLGLARRLGELQNAADALLRAIEAEKLSGNAHFLTFLRKCRDCDNAAALPSSAFAAKASLAECLNKASRDKVTSALDRLHAAMTASHDVCRRQGPVLLAASRLAPFLALARRLAADFPAYLARMRMLPQSQWGRLVAARLAGEDGVPDAWCRMGSGLAHILVDEFQDTARSQWEVLRLLALESLSRGGSLYLVGDVKQAIYGWRGGDAALFDEAPADPELTQVAEPIFDALPHNWRSAPAIVGANNRFFGQLSDPAAAQQTAEALLGEGLAAAAPELAEAIGRAFAGAAQEVRPDYHGPQGHVRITALNAEDPDTYHDAARGALLTLLKAELIPRHGPGGVAVLTRTNPQAARCAAWLVAAGIEVVTENSLRLADHPLIGQLAAMLAFLDYPPDSLAFWAFISGQELFGDLSGIDRRELAGWLAGLPRRASLSLAFKARWPDVWQRLIRPYLRQSGVASPYDILRSVVSGYRLIERRPADEAFIRRFLEIAHLAENDGRASISAFLEFWNDKGEGETVPQPENAGAVRVMTIHKAKGLQFPAVVVPYHHFHTDNKNPALVTADFPEGRLLVPDQPGLGLDYARRRARELAEQLHLLYVAWTRPEIELHAFVPGHGPLRDKASYPLPRAMAGLFAGLGSDPADGDPIRIGAPPQTPAAAPAACPAPPPEPALVEPGPPMDWLPRVKVFRNVARDIRQSMRFSEKQRGELAHAAAEAFVRAGFDPAAPAPAAARAVATALGPARLDPGLRAALAPELAAMLVWLAGLDALRPAFVAGLPERELLDADGSRHRPDLFAASPEAILVADFKTGRPAADHEAQVRRYVGLIRHLPGLAEAPTAGYLLYLDRRECRPVEIRS</sequence>
<dbReference type="GO" id="GO:0003677">
    <property type="term" value="F:DNA binding"/>
    <property type="evidence" value="ECO:0007669"/>
    <property type="project" value="InterPro"/>
</dbReference>
<dbReference type="PROSITE" id="PS51198">
    <property type="entry name" value="UVRD_HELICASE_ATP_BIND"/>
    <property type="match status" value="1"/>
</dbReference>
<dbReference type="GO" id="GO:0016887">
    <property type="term" value="F:ATP hydrolysis activity"/>
    <property type="evidence" value="ECO:0007669"/>
    <property type="project" value="RHEA"/>
</dbReference>
<evidence type="ECO:0000256" key="3">
    <source>
        <dbReference type="ARBA" id="ARBA00022806"/>
    </source>
</evidence>
<dbReference type="EMBL" id="CP026538">
    <property type="protein sequence ID" value="QAZ66617.1"/>
    <property type="molecule type" value="Genomic_DNA"/>
</dbReference>
<evidence type="ECO:0000256" key="8">
    <source>
        <dbReference type="ARBA" id="ARBA00048988"/>
    </source>
</evidence>